<dbReference type="AlphaFoldDB" id="A0A5B7I3A3"/>
<gene>
    <name evidence="2" type="ORF">E2C01_070358</name>
</gene>
<reference evidence="2 3" key="1">
    <citation type="submission" date="2019-05" db="EMBL/GenBank/DDBJ databases">
        <title>Another draft genome of Portunus trituberculatus and its Hox gene families provides insights of decapod evolution.</title>
        <authorList>
            <person name="Jeong J.-H."/>
            <person name="Song I."/>
            <person name="Kim S."/>
            <person name="Choi T."/>
            <person name="Kim D."/>
            <person name="Ryu S."/>
            <person name="Kim W."/>
        </authorList>
    </citation>
    <scope>NUCLEOTIDE SEQUENCE [LARGE SCALE GENOMIC DNA]</scope>
    <source>
        <tissue evidence="2">Muscle</tissue>
    </source>
</reference>
<protein>
    <submittedName>
        <fullName evidence="2">Uncharacterized protein</fullName>
    </submittedName>
</protein>
<dbReference type="Proteomes" id="UP000324222">
    <property type="component" value="Unassembled WGS sequence"/>
</dbReference>
<feature type="region of interest" description="Disordered" evidence="1">
    <location>
        <begin position="1"/>
        <end position="35"/>
    </location>
</feature>
<feature type="compositionally biased region" description="Basic and acidic residues" evidence="1">
    <location>
        <begin position="24"/>
        <end position="33"/>
    </location>
</feature>
<evidence type="ECO:0000256" key="1">
    <source>
        <dbReference type="SAM" id="MobiDB-lite"/>
    </source>
</evidence>
<dbReference type="OrthoDB" id="6350180at2759"/>
<keyword evidence="3" id="KW-1185">Reference proteome</keyword>
<comment type="caution">
    <text evidence="2">The sequence shown here is derived from an EMBL/GenBank/DDBJ whole genome shotgun (WGS) entry which is preliminary data.</text>
</comment>
<accession>A0A5B7I3A3</accession>
<name>A0A5B7I3A3_PORTR</name>
<evidence type="ECO:0000313" key="2">
    <source>
        <dbReference type="EMBL" id="MPC75957.1"/>
    </source>
</evidence>
<evidence type="ECO:0000313" key="3">
    <source>
        <dbReference type="Proteomes" id="UP000324222"/>
    </source>
</evidence>
<dbReference type="EMBL" id="VSRR010042252">
    <property type="protein sequence ID" value="MPC75957.1"/>
    <property type="molecule type" value="Genomic_DNA"/>
</dbReference>
<proteinExistence type="predicted"/>
<sequence length="91" mass="10421">MNYKDSEDNETQSQGLISDSEASSSEKESDVPRNDMSSLNCFQVFMLDEVVESLCLWTNVHAAKFFMDNPTINPKKFMNKICQNTCLKKKD</sequence>
<organism evidence="2 3">
    <name type="scientific">Portunus trituberculatus</name>
    <name type="common">Swimming crab</name>
    <name type="synonym">Neptunus trituberculatus</name>
    <dbReference type="NCBI Taxonomy" id="210409"/>
    <lineage>
        <taxon>Eukaryota</taxon>
        <taxon>Metazoa</taxon>
        <taxon>Ecdysozoa</taxon>
        <taxon>Arthropoda</taxon>
        <taxon>Crustacea</taxon>
        <taxon>Multicrustacea</taxon>
        <taxon>Malacostraca</taxon>
        <taxon>Eumalacostraca</taxon>
        <taxon>Eucarida</taxon>
        <taxon>Decapoda</taxon>
        <taxon>Pleocyemata</taxon>
        <taxon>Brachyura</taxon>
        <taxon>Eubrachyura</taxon>
        <taxon>Portunoidea</taxon>
        <taxon>Portunidae</taxon>
        <taxon>Portuninae</taxon>
        <taxon>Portunus</taxon>
    </lineage>
</organism>